<dbReference type="InterPro" id="IPR036612">
    <property type="entry name" value="KH_dom_type_1_sf"/>
</dbReference>
<proteinExistence type="predicted"/>
<feature type="domain" description="K Homology" evidence="4">
    <location>
        <begin position="198"/>
        <end position="291"/>
    </location>
</feature>
<dbReference type="GO" id="GO:0048024">
    <property type="term" value="P:regulation of mRNA splicing, via spliceosome"/>
    <property type="evidence" value="ECO:0007669"/>
    <property type="project" value="TreeGrafter"/>
</dbReference>
<feature type="compositionally biased region" description="Low complexity" evidence="3">
    <location>
        <begin position="21"/>
        <end position="33"/>
    </location>
</feature>
<dbReference type="InterPro" id="IPR032377">
    <property type="entry name" value="STAR_dimer"/>
</dbReference>
<sequence length="545" mass="59322">QSHFEGFEANRTSRTRRLHLISSISPSPFTTSSMDNPSIDTSPEFTAEGGGDRGGAIDLQKGEAKQHEESHKVINSKQVRAEAEALNGAESNSARSPKKNFGMMSRFIVPATFNNEVPKKPSPEYLARLIEEKRGLTALPNSFDFKHLTRLVEEEILKVRAALGEMPTQEQMPRFVDGRVGRVQACGDASTPKVDRRVLLQEKVFVPVHEYPDYNFVGRILGPRGMTAKQLEEETGCRIMIRGRGSTRDEAADVQKSASGCPKEELHVLIQCEDFESVARRKLKYAVDYIRVMLKPPPDGEDELKRQQLMQLAIINGTYRPMNTLKMTLQNQSTPSPLSLCGLATTASKNETFAMTTSNDGAFGSETNNGSHNMRMPFNNSAGASSTPTGCTSTFRIDTNSLVGNDAANHFVKTNNTAAMMTPMCGSTQPSPLMSSSVFSPQLMGGQTTISNIWNPQLASALLNTLANSPSILAKEYYKQILASLNLYTTMTNGGLGTGVTPGTTVTSGMQERAVNMQGYLTAAAMLDGAPFSTSGPGNMLKRPR</sequence>
<dbReference type="Gene3D" id="1.20.5.4010">
    <property type="match status" value="1"/>
</dbReference>
<dbReference type="Pfam" id="PF22675">
    <property type="entry name" value="KH-I_KHDC4-BBP"/>
    <property type="match status" value="1"/>
</dbReference>
<reference evidence="6" key="1">
    <citation type="submission" date="2022-11" db="UniProtKB">
        <authorList>
            <consortium name="WormBaseParasite"/>
        </authorList>
    </citation>
    <scope>IDENTIFICATION</scope>
</reference>
<dbReference type="Proteomes" id="UP000887569">
    <property type="component" value="Unplaced"/>
</dbReference>
<name>A0A915B903_PARUN</name>
<dbReference type="WBParaSite" id="PgR031_g009_t03">
    <property type="protein sequence ID" value="PgR031_g009_t03"/>
    <property type="gene ID" value="PgR031_g009"/>
</dbReference>
<organism evidence="5 6">
    <name type="scientific">Parascaris univalens</name>
    <name type="common">Nematode worm</name>
    <dbReference type="NCBI Taxonomy" id="6257"/>
    <lineage>
        <taxon>Eukaryota</taxon>
        <taxon>Metazoa</taxon>
        <taxon>Ecdysozoa</taxon>
        <taxon>Nematoda</taxon>
        <taxon>Chromadorea</taxon>
        <taxon>Rhabditida</taxon>
        <taxon>Spirurina</taxon>
        <taxon>Ascaridomorpha</taxon>
        <taxon>Ascaridoidea</taxon>
        <taxon>Ascarididae</taxon>
        <taxon>Parascaris</taxon>
    </lineage>
</organism>
<evidence type="ECO:0000256" key="2">
    <source>
        <dbReference type="PROSITE-ProRule" id="PRU00117"/>
    </source>
</evidence>
<keyword evidence="5" id="KW-1185">Reference proteome</keyword>
<dbReference type="PROSITE" id="PS50084">
    <property type="entry name" value="KH_TYPE_1"/>
    <property type="match status" value="1"/>
</dbReference>
<dbReference type="InterPro" id="IPR004087">
    <property type="entry name" value="KH_dom"/>
</dbReference>
<feature type="region of interest" description="Disordered" evidence="3">
    <location>
        <begin position="18"/>
        <end position="78"/>
    </location>
</feature>
<evidence type="ECO:0000313" key="6">
    <source>
        <dbReference type="WBParaSite" id="PgR031_g009_t03"/>
    </source>
</evidence>
<dbReference type="GO" id="GO:0005634">
    <property type="term" value="C:nucleus"/>
    <property type="evidence" value="ECO:0007669"/>
    <property type="project" value="TreeGrafter"/>
</dbReference>
<evidence type="ECO:0000256" key="3">
    <source>
        <dbReference type="SAM" id="MobiDB-lite"/>
    </source>
</evidence>
<dbReference type="PANTHER" id="PTHR11208:SF147">
    <property type="entry name" value="RNA-BINDING PROTEIN ASD-2"/>
    <property type="match status" value="1"/>
</dbReference>
<dbReference type="GO" id="GO:0003729">
    <property type="term" value="F:mRNA binding"/>
    <property type="evidence" value="ECO:0007669"/>
    <property type="project" value="TreeGrafter"/>
</dbReference>
<feature type="compositionally biased region" description="Polar residues" evidence="3">
    <location>
        <begin position="34"/>
        <end position="44"/>
    </location>
</feature>
<protein>
    <submittedName>
        <fullName evidence="6">K Homology domain-containing protein</fullName>
    </submittedName>
</protein>
<dbReference type="SUPFAM" id="SSF54791">
    <property type="entry name" value="Eukaryotic type KH-domain (KH-domain type I)"/>
    <property type="match status" value="1"/>
</dbReference>
<dbReference type="Pfam" id="PF16544">
    <property type="entry name" value="STAR_dimer"/>
    <property type="match status" value="1"/>
</dbReference>
<dbReference type="AlphaFoldDB" id="A0A915B903"/>
<evidence type="ECO:0000313" key="5">
    <source>
        <dbReference type="Proteomes" id="UP000887569"/>
    </source>
</evidence>
<dbReference type="InterPro" id="IPR045071">
    <property type="entry name" value="BBP-like"/>
</dbReference>
<dbReference type="Gene3D" id="3.30.1370.10">
    <property type="entry name" value="K Homology domain, type 1"/>
    <property type="match status" value="1"/>
</dbReference>
<feature type="compositionally biased region" description="Basic and acidic residues" evidence="3">
    <location>
        <begin position="60"/>
        <end position="72"/>
    </location>
</feature>
<keyword evidence="1 2" id="KW-0694">RNA-binding</keyword>
<evidence type="ECO:0000259" key="4">
    <source>
        <dbReference type="SMART" id="SM00322"/>
    </source>
</evidence>
<dbReference type="SMART" id="SM00322">
    <property type="entry name" value="KH"/>
    <property type="match status" value="1"/>
</dbReference>
<evidence type="ECO:0000256" key="1">
    <source>
        <dbReference type="ARBA" id="ARBA00022884"/>
    </source>
</evidence>
<accession>A0A915B903</accession>
<dbReference type="PANTHER" id="PTHR11208">
    <property type="entry name" value="RNA-BINDING PROTEIN RELATED"/>
    <property type="match status" value="1"/>
</dbReference>
<dbReference type="InterPro" id="IPR055256">
    <property type="entry name" value="KH_1_KHDC4/BBP-like"/>
</dbReference>